<proteinExistence type="predicted"/>
<sequence length="111" mass="12872">MRLRLALFVFIGRWKFVTDRKTIPRISHLTMIRASHSESCVVNYRIKLISWTSGEIYSLEKAGERFDSNAFGWGYDHFIKVEDLANAIHSGDFVKDDTVKMEVEFTVLPSQ</sequence>
<comment type="caution">
    <text evidence="2">The sequence shown here is derived from an EMBL/GenBank/DDBJ whole genome shotgun (WGS) entry which is preliminary data.</text>
</comment>
<reference evidence="3" key="1">
    <citation type="submission" date="2022-10" db="EMBL/GenBank/DDBJ databases">
        <title>Genome assembly of Pristionchus species.</title>
        <authorList>
            <person name="Yoshida K."/>
            <person name="Sommer R.J."/>
        </authorList>
    </citation>
    <scope>NUCLEOTIDE SEQUENCE [LARGE SCALE GENOMIC DNA]</scope>
    <source>
        <strain evidence="3">RS5460</strain>
    </source>
</reference>
<dbReference type="SUPFAM" id="SSF49599">
    <property type="entry name" value="TRAF domain-like"/>
    <property type="match status" value="1"/>
</dbReference>
<dbReference type="Pfam" id="PF00917">
    <property type="entry name" value="MATH"/>
    <property type="match status" value="1"/>
</dbReference>
<dbReference type="EMBL" id="BTRK01000005">
    <property type="protein sequence ID" value="GMR54849.1"/>
    <property type="molecule type" value="Genomic_DNA"/>
</dbReference>
<dbReference type="Proteomes" id="UP001328107">
    <property type="component" value="Unassembled WGS sequence"/>
</dbReference>
<feature type="domain" description="MATH" evidence="1">
    <location>
        <begin position="1"/>
        <end position="105"/>
    </location>
</feature>
<evidence type="ECO:0000259" key="1">
    <source>
        <dbReference type="PROSITE" id="PS50144"/>
    </source>
</evidence>
<gene>
    <name evidence="2" type="ORF">PMAYCL1PPCAC_25044</name>
</gene>
<accession>A0AAN5D3A7</accession>
<name>A0AAN5D3A7_9BILA</name>
<dbReference type="CDD" id="cd00121">
    <property type="entry name" value="MATH"/>
    <property type="match status" value="1"/>
</dbReference>
<protein>
    <recommendedName>
        <fullName evidence="1">MATH domain-containing protein</fullName>
    </recommendedName>
</protein>
<evidence type="ECO:0000313" key="3">
    <source>
        <dbReference type="Proteomes" id="UP001328107"/>
    </source>
</evidence>
<dbReference type="InterPro" id="IPR002083">
    <property type="entry name" value="MATH/TRAF_dom"/>
</dbReference>
<dbReference type="Gene3D" id="2.60.210.10">
    <property type="entry name" value="Apoptosis, Tumor Necrosis Factor Receptor Associated Protein 2, Chain A"/>
    <property type="match status" value="1"/>
</dbReference>
<dbReference type="PROSITE" id="PS50144">
    <property type="entry name" value="MATH"/>
    <property type="match status" value="1"/>
</dbReference>
<keyword evidence="3" id="KW-1185">Reference proteome</keyword>
<organism evidence="2 3">
    <name type="scientific">Pristionchus mayeri</name>
    <dbReference type="NCBI Taxonomy" id="1317129"/>
    <lineage>
        <taxon>Eukaryota</taxon>
        <taxon>Metazoa</taxon>
        <taxon>Ecdysozoa</taxon>
        <taxon>Nematoda</taxon>
        <taxon>Chromadorea</taxon>
        <taxon>Rhabditida</taxon>
        <taxon>Rhabditina</taxon>
        <taxon>Diplogasteromorpha</taxon>
        <taxon>Diplogasteroidea</taxon>
        <taxon>Neodiplogasteridae</taxon>
        <taxon>Pristionchus</taxon>
    </lineage>
</organism>
<dbReference type="InterPro" id="IPR008974">
    <property type="entry name" value="TRAF-like"/>
</dbReference>
<evidence type="ECO:0000313" key="2">
    <source>
        <dbReference type="EMBL" id="GMR54849.1"/>
    </source>
</evidence>
<dbReference type="AlphaFoldDB" id="A0AAN5D3A7"/>